<comment type="similarity">
    <text evidence="7">Belongs to the ATPase delta chain family.</text>
</comment>
<comment type="function">
    <text evidence="7">This protein is part of the stalk that links CF(0) to CF(1). It either transmits conformational changes from CF(0) to CF(1) or is implicated in proton conduction.</text>
</comment>
<dbReference type="NCBIfam" id="TIGR01145">
    <property type="entry name" value="ATP_synt_delta"/>
    <property type="match status" value="1"/>
</dbReference>
<gene>
    <name evidence="7 8" type="primary">atpH</name>
    <name evidence="8" type="ORF">GCM10009118_01600</name>
</gene>
<evidence type="ECO:0000313" key="8">
    <source>
        <dbReference type="EMBL" id="GAA0873752.1"/>
    </source>
</evidence>
<evidence type="ECO:0000256" key="4">
    <source>
        <dbReference type="ARBA" id="ARBA00023065"/>
    </source>
</evidence>
<accession>A0ABN1ML92</accession>
<keyword evidence="9" id="KW-1185">Reference proteome</keyword>
<dbReference type="EMBL" id="BAAAFH010000003">
    <property type="protein sequence ID" value="GAA0873752.1"/>
    <property type="molecule type" value="Genomic_DNA"/>
</dbReference>
<proteinExistence type="inferred from homology"/>
<keyword evidence="5 7" id="KW-0472">Membrane</keyword>
<evidence type="ECO:0000256" key="5">
    <source>
        <dbReference type="ARBA" id="ARBA00023136"/>
    </source>
</evidence>
<dbReference type="InterPro" id="IPR026015">
    <property type="entry name" value="ATP_synth_OSCP/delta_N_sf"/>
</dbReference>
<dbReference type="PROSITE" id="PS00389">
    <property type="entry name" value="ATPASE_DELTA"/>
    <property type="match status" value="1"/>
</dbReference>
<protein>
    <recommendedName>
        <fullName evidence="7">ATP synthase subunit delta</fullName>
    </recommendedName>
    <alternativeName>
        <fullName evidence="7">ATP synthase F(1) sector subunit delta</fullName>
    </alternativeName>
    <alternativeName>
        <fullName evidence="7">F-type ATPase subunit delta</fullName>
        <shortName evidence="7">F-ATPase subunit delta</shortName>
    </alternativeName>
</protein>
<dbReference type="InterPro" id="IPR020781">
    <property type="entry name" value="ATPase_OSCP/d_CS"/>
</dbReference>
<dbReference type="InterPro" id="IPR000711">
    <property type="entry name" value="ATPase_OSCP/dsu"/>
</dbReference>
<evidence type="ECO:0000256" key="1">
    <source>
        <dbReference type="ARBA" id="ARBA00004370"/>
    </source>
</evidence>
<dbReference type="HAMAP" id="MF_01416">
    <property type="entry name" value="ATP_synth_delta_bact"/>
    <property type="match status" value="1"/>
</dbReference>
<keyword evidence="6 7" id="KW-0066">ATP synthesis</keyword>
<evidence type="ECO:0000256" key="6">
    <source>
        <dbReference type="ARBA" id="ARBA00023310"/>
    </source>
</evidence>
<evidence type="ECO:0000256" key="3">
    <source>
        <dbReference type="ARBA" id="ARBA00022781"/>
    </source>
</evidence>
<reference evidence="8 9" key="1">
    <citation type="journal article" date="2019" name="Int. J. Syst. Evol. Microbiol.">
        <title>The Global Catalogue of Microorganisms (GCM) 10K type strain sequencing project: providing services to taxonomists for standard genome sequencing and annotation.</title>
        <authorList>
            <consortium name="The Broad Institute Genomics Platform"/>
            <consortium name="The Broad Institute Genome Sequencing Center for Infectious Disease"/>
            <person name="Wu L."/>
            <person name="Ma J."/>
        </authorList>
    </citation>
    <scope>NUCLEOTIDE SEQUENCE [LARGE SCALE GENOMIC DNA]</scope>
    <source>
        <strain evidence="8 9">JCM 16083</strain>
    </source>
</reference>
<evidence type="ECO:0000256" key="7">
    <source>
        <dbReference type="HAMAP-Rule" id="MF_01416"/>
    </source>
</evidence>
<comment type="function">
    <text evidence="7">F(1)F(0) ATP synthase produces ATP from ADP in the presence of a proton or sodium gradient. F-type ATPases consist of two structural domains, F(1) containing the extramembraneous catalytic core and F(0) containing the membrane proton channel, linked together by a central stalk and a peripheral stalk. During catalysis, ATP synthesis in the catalytic domain of F(1) is coupled via a rotary mechanism of the central stalk subunits to proton translocation.</text>
</comment>
<sequence length="177" mass="19801">MKGTKAASRYAQALLDLSIEQNQLEQVYADMITFAQAVKETKEFQLFLNNPVINSSKKKDVLMAVFPDFAQLTSSFIALVTANRRENLLPFIAASFIEQYKAHKGIVEVTVLTASRLDDAVREQILAKIKPSIQGDIELREEIDPELIGGFVVEMGDVRIDASVSSQLNNLKQRLTR</sequence>
<dbReference type="PANTHER" id="PTHR11910">
    <property type="entry name" value="ATP SYNTHASE DELTA CHAIN"/>
    <property type="match status" value="1"/>
</dbReference>
<dbReference type="Proteomes" id="UP001501126">
    <property type="component" value="Unassembled WGS sequence"/>
</dbReference>
<name>A0ABN1ML92_9FLAO</name>
<keyword evidence="4 7" id="KW-0406">Ion transport</keyword>
<keyword evidence="7" id="KW-1003">Cell membrane</keyword>
<dbReference type="PRINTS" id="PR00125">
    <property type="entry name" value="ATPASEDELTA"/>
</dbReference>
<keyword evidence="7" id="KW-0139">CF(1)</keyword>
<evidence type="ECO:0000256" key="2">
    <source>
        <dbReference type="ARBA" id="ARBA00022448"/>
    </source>
</evidence>
<evidence type="ECO:0000313" key="9">
    <source>
        <dbReference type="Proteomes" id="UP001501126"/>
    </source>
</evidence>
<dbReference type="Pfam" id="PF00213">
    <property type="entry name" value="OSCP"/>
    <property type="match status" value="1"/>
</dbReference>
<comment type="subcellular location">
    <subcellularLocation>
        <location evidence="7">Cell membrane</location>
        <topology evidence="7">Peripheral membrane protein</topology>
    </subcellularLocation>
    <subcellularLocation>
        <location evidence="1">Membrane</location>
    </subcellularLocation>
</comment>
<dbReference type="Gene3D" id="1.10.520.20">
    <property type="entry name" value="N-terminal domain of the delta subunit of the F1F0-ATP synthase"/>
    <property type="match status" value="1"/>
</dbReference>
<dbReference type="SUPFAM" id="SSF47928">
    <property type="entry name" value="N-terminal domain of the delta subunit of the F1F0-ATP synthase"/>
    <property type="match status" value="1"/>
</dbReference>
<keyword evidence="3 7" id="KW-0375">Hydrogen ion transport</keyword>
<dbReference type="RefSeq" id="WP_343784095.1">
    <property type="nucleotide sequence ID" value="NZ_BAAAFH010000003.1"/>
</dbReference>
<comment type="caution">
    <text evidence="8">The sequence shown here is derived from an EMBL/GenBank/DDBJ whole genome shotgun (WGS) entry which is preliminary data.</text>
</comment>
<organism evidence="8 9">
    <name type="scientific">Wandonia haliotis</name>
    <dbReference type="NCBI Taxonomy" id="574963"/>
    <lineage>
        <taxon>Bacteria</taxon>
        <taxon>Pseudomonadati</taxon>
        <taxon>Bacteroidota</taxon>
        <taxon>Flavobacteriia</taxon>
        <taxon>Flavobacteriales</taxon>
        <taxon>Crocinitomicaceae</taxon>
        <taxon>Wandonia</taxon>
    </lineage>
</organism>
<keyword evidence="2 7" id="KW-0813">Transport</keyword>